<dbReference type="EMBL" id="CM010722">
    <property type="protein sequence ID" value="RZC73240.1"/>
    <property type="molecule type" value="Genomic_DNA"/>
</dbReference>
<proteinExistence type="predicted"/>
<organism evidence="2 3">
    <name type="scientific">Papaver somniferum</name>
    <name type="common">Opium poppy</name>
    <dbReference type="NCBI Taxonomy" id="3469"/>
    <lineage>
        <taxon>Eukaryota</taxon>
        <taxon>Viridiplantae</taxon>
        <taxon>Streptophyta</taxon>
        <taxon>Embryophyta</taxon>
        <taxon>Tracheophyta</taxon>
        <taxon>Spermatophyta</taxon>
        <taxon>Magnoliopsida</taxon>
        <taxon>Ranunculales</taxon>
        <taxon>Papaveraceae</taxon>
        <taxon>Papaveroideae</taxon>
        <taxon>Papaver</taxon>
    </lineage>
</organism>
<dbReference type="InterPro" id="IPR041232">
    <property type="entry name" value="NPL"/>
</dbReference>
<evidence type="ECO:0000259" key="1">
    <source>
        <dbReference type="Pfam" id="PF17800"/>
    </source>
</evidence>
<dbReference type="Gene3D" id="2.60.120.340">
    <property type="entry name" value="Nucleoplasmin core domain"/>
    <property type="match status" value="1"/>
</dbReference>
<dbReference type="Proteomes" id="UP000316621">
    <property type="component" value="Chromosome 8"/>
</dbReference>
<dbReference type="Pfam" id="PF17800">
    <property type="entry name" value="NPL"/>
    <property type="match status" value="1"/>
</dbReference>
<evidence type="ECO:0000313" key="2">
    <source>
        <dbReference type="EMBL" id="RZC73240.1"/>
    </source>
</evidence>
<gene>
    <name evidence="2" type="ORF">C5167_048720</name>
</gene>
<sequence length="110" mass="12168">MTFWGIELKKGTSVIYDPRFNKVKGKLRVTKACFGVGTITSRCLVECRLRGQIPIVLCCLDMPGAGRSNMCSLDIEFGLDDGEVQFSINDDCGNFNESNSVFLSGYIVEK</sequence>
<protein>
    <recommendedName>
        <fullName evidence="1">Nucleoplasmin-like domain-containing protein</fullName>
    </recommendedName>
</protein>
<dbReference type="OrthoDB" id="1841442at2759"/>
<dbReference type="STRING" id="3469.A0A4Y7KLM4"/>
<dbReference type="AlphaFoldDB" id="A0A4Y7KLM4"/>
<keyword evidence="3" id="KW-1185">Reference proteome</keyword>
<dbReference type="Gramene" id="RZC73240">
    <property type="protein sequence ID" value="RZC73240"/>
    <property type="gene ID" value="C5167_048720"/>
</dbReference>
<evidence type="ECO:0000313" key="3">
    <source>
        <dbReference type="Proteomes" id="UP000316621"/>
    </source>
</evidence>
<name>A0A4Y7KLM4_PAPSO</name>
<feature type="domain" description="Nucleoplasmin-like" evidence="1">
    <location>
        <begin position="3"/>
        <end position="108"/>
    </location>
</feature>
<accession>A0A4Y7KLM4</accession>
<reference evidence="2 3" key="1">
    <citation type="journal article" date="2018" name="Science">
        <title>The opium poppy genome and morphinan production.</title>
        <authorList>
            <person name="Guo L."/>
            <person name="Winzer T."/>
            <person name="Yang X."/>
            <person name="Li Y."/>
            <person name="Ning Z."/>
            <person name="He Z."/>
            <person name="Teodor R."/>
            <person name="Lu Y."/>
            <person name="Bowser T.A."/>
            <person name="Graham I.A."/>
            <person name="Ye K."/>
        </authorList>
    </citation>
    <scope>NUCLEOTIDE SEQUENCE [LARGE SCALE GENOMIC DNA]</scope>
    <source>
        <strain evidence="3">cv. HN1</strain>
        <tissue evidence="2">Leaves</tissue>
    </source>
</reference>